<evidence type="ECO:0000256" key="2">
    <source>
        <dbReference type="SAM" id="MobiDB-lite"/>
    </source>
</evidence>
<sequence length="571" mass="63493">MSLNLNVEDANNNSISLEDCYNNAWVCLLNKPQKLQKYVCAVCKQIANNAVELHCGQHAEVYIIGEKCLKNHLKNNKEKCPIENHQGCKYSEVRFVRQDVNALQVICPRQYKLGQYKGKIQTHRPKMTDEGMEEDGSEEKNGNVCNYQGTIKSLYSHLEGNCKLKPFHCEFKKFGCNTMLNQSHRDKHMLSEMKEHLDLVDKHINELQNDLTKLRKENNDLHLQLTKKQSEVEGLTEEKNELNAQILQYQQQSQVKPQLIVEKKEEKTEEKVLRDMADIDSKQLLKSCQDMIALSSLVIPALQNTVDYLLISEDKRKIKLKNNQWNNFRFGIYLLGEGVILTADCGKSNNATEFELGYLMIKTSHLWIKHKKSAIDCSGLGYPSDLGPGKGGQATTIGNGSVGGGGGYGTKGGEGTENGDGKGGDVYGEETLSKQIFCGSGGGTCREDEHIIHRGGRGGGVIELVVEQQLINHGKLQCNGKRGEDSSTFGGGGSGGSILIKLQSHNALQHTMGNITCTGGNHSNENKGGDGRVAIYGIKITAEEMKNINPKPFHQIRLKHSKKNKKLNHFK</sequence>
<feature type="coiled-coil region" evidence="1">
    <location>
        <begin position="190"/>
        <end position="252"/>
    </location>
</feature>
<evidence type="ECO:0008006" key="5">
    <source>
        <dbReference type="Google" id="ProtNLM"/>
    </source>
</evidence>
<name>X6N584_RETFI</name>
<dbReference type="Proteomes" id="UP000023152">
    <property type="component" value="Unassembled WGS sequence"/>
</dbReference>
<feature type="region of interest" description="Disordered" evidence="2">
    <location>
        <begin position="393"/>
        <end position="426"/>
    </location>
</feature>
<keyword evidence="4" id="KW-1185">Reference proteome</keyword>
<gene>
    <name evidence="3" type="ORF">RFI_16098</name>
</gene>
<evidence type="ECO:0000313" key="4">
    <source>
        <dbReference type="Proteomes" id="UP000023152"/>
    </source>
</evidence>
<accession>X6N584</accession>
<proteinExistence type="predicted"/>
<feature type="compositionally biased region" description="Gly residues" evidence="2">
    <location>
        <begin position="400"/>
        <end position="418"/>
    </location>
</feature>
<dbReference type="AlphaFoldDB" id="X6N584"/>
<dbReference type="Gene3D" id="3.30.40.10">
    <property type="entry name" value="Zinc/RING finger domain, C3HC4 (zinc finger)"/>
    <property type="match status" value="1"/>
</dbReference>
<reference evidence="3 4" key="1">
    <citation type="journal article" date="2013" name="Curr. Biol.">
        <title>The Genome of the Foraminiferan Reticulomyxa filosa.</title>
        <authorList>
            <person name="Glockner G."/>
            <person name="Hulsmann N."/>
            <person name="Schleicher M."/>
            <person name="Noegel A.A."/>
            <person name="Eichinger L."/>
            <person name="Gallinger C."/>
            <person name="Pawlowski J."/>
            <person name="Sierra R."/>
            <person name="Euteneuer U."/>
            <person name="Pillet L."/>
            <person name="Moustafa A."/>
            <person name="Platzer M."/>
            <person name="Groth M."/>
            <person name="Szafranski K."/>
            <person name="Schliwa M."/>
        </authorList>
    </citation>
    <scope>NUCLEOTIDE SEQUENCE [LARGE SCALE GENOMIC DNA]</scope>
</reference>
<protein>
    <recommendedName>
        <fullName evidence="5">TRAF-type domain-containing protein</fullName>
    </recommendedName>
</protein>
<dbReference type="InterPro" id="IPR013083">
    <property type="entry name" value="Znf_RING/FYVE/PHD"/>
</dbReference>
<dbReference type="SUPFAM" id="SSF49599">
    <property type="entry name" value="TRAF domain-like"/>
    <property type="match status" value="1"/>
</dbReference>
<evidence type="ECO:0000256" key="1">
    <source>
        <dbReference type="SAM" id="Coils"/>
    </source>
</evidence>
<organism evidence="3 4">
    <name type="scientific">Reticulomyxa filosa</name>
    <dbReference type="NCBI Taxonomy" id="46433"/>
    <lineage>
        <taxon>Eukaryota</taxon>
        <taxon>Sar</taxon>
        <taxon>Rhizaria</taxon>
        <taxon>Retaria</taxon>
        <taxon>Foraminifera</taxon>
        <taxon>Monothalamids</taxon>
        <taxon>Reticulomyxidae</taxon>
        <taxon>Reticulomyxa</taxon>
    </lineage>
</organism>
<comment type="caution">
    <text evidence="3">The sequence shown here is derived from an EMBL/GenBank/DDBJ whole genome shotgun (WGS) entry which is preliminary data.</text>
</comment>
<dbReference type="EMBL" id="ASPP01011930">
    <property type="protein sequence ID" value="ETO21108.1"/>
    <property type="molecule type" value="Genomic_DNA"/>
</dbReference>
<keyword evidence="1" id="KW-0175">Coiled coil</keyword>
<evidence type="ECO:0000313" key="3">
    <source>
        <dbReference type="EMBL" id="ETO21108.1"/>
    </source>
</evidence>